<comment type="similarity">
    <text evidence="5">Belongs to the methyl-accepting chemotaxis (MCP) protein family.</text>
</comment>
<dbReference type="FunFam" id="1.10.287.950:FF:000001">
    <property type="entry name" value="Methyl-accepting chemotaxis sensory transducer"/>
    <property type="match status" value="1"/>
</dbReference>
<reference evidence="9 10" key="1">
    <citation type="journal article" date="2019" name="Environ. Microbiol.">
        <title>The phytopathogenic nature of Dickeya aquatica 174/2 and the dynamic early evolution of Dickeya pathogenicity.</title>
        <authorList>
            <person name="Duprey A."/>
            <person name="Taib N."/>
            <person name="Leonard S."/>
            <person name="Garin T."/>
            <person name="Flandrois J.P."/>
            <person name="Nasser W."/>
            <person name="Brochier-Armanet C."/>
            <person name="Reverchon S."/>
        </authorList>
    </citation>
    <scope>NUCLEOTIDE SEQUENCE [LARGE SCALE GENOMIC DNA]</scope>
    <source>
        <strain evidence="9 10">NCPPB 569</strain>
    </source>
</reference>
<keyword evidence="2" id="KW-0488">Methylation</keyword>
<keyword evidence="10" id="KW-1185">Reference proteome</keyword>
<dbReference type="SUPFAM" id="SSF58104">
    <property type="entry name" value="Methyl-accepting chemotaxis protein (MCP) signaling domain"/>
    <property type="match status" value="1"/>
</dbReference>
<evidence type="ECO:0000256" key="3">
    <source>
        <dbReference type="ARBA" id="ARBA00022500"/>
    </source>
</evidence>
<gene>
    <name evidence="9" type="ORF">Dpoa569_0000148</name>
</gene>
<dbReference type="AlphaFoldDB" id="A0A5B8I0I9"/>
<keyword evidence="4 6" id="KW-0807">Transducer</keyword>
<keyword evidence="3" id="KW-0145">Chemotaxis</keyword>
<dbReference type="Gene3D" id="1.10.287.950">
    <property type="entry name" value="Methyl-accepting chemotaxis protein"/>
    <property type="match status" value="1"/>
</dbReference>
<dbReference type="InterPro" id="IPR024478">
    <property type="entry name" value="HlyB_4HB_MCP"/>
</dbReference>
<dbReference type="GO" id="GO:0006935">
    <property type="term" value="P:chemotaxis"/>
    <property type="evidence" value="ECO:0007669"/>
    <property type="project" value="UniProtKB-KW"/>
</dbReference>
<dbReference type="GO" id="GO:0007165">
    <property type="term" value="P:signal transduction"/>
    <property type="evidence" value="ECO:0007669"/>
    <property type="project" value="UniProtKB-KW"/>
</dbReference>
<dbReference type="CDD" id="cd11386">
    <property type="entry name" value="MCP_signal"/>
    <property type="match status" value="1"/>
</dbReference>
<protein>
    <submittedName>
        <fullName evidence="9">Methyl-accepting chemotaxis protein</fullName>
    </submittedName>
</protein>
<dbReference type="KEGG" id="dic:Dpoa569_0000148"/>
<dbReference type="STRING" id="568768.GCA_000406125_00127"/>
<dbReference type="PANTHER" id="PTHR43531">
    <property type="entry name" value="PROTEIN ICFG"/>
    <property type="match status" value="1"/>
</dbReference>
<dbReference type="Proteomes" id="UP000320591">
    <property type="component" value="Chromosome"/>
</dbReference>
<feature type="compositionally biased region" description="Polar residues" evidence="7">
    <location>
        <begin position="551"/>
        <end position="561"/>
    </location>
</feature>
<dbReference type="GO" id="GO:0004888">
    <property type="term" value="F:transmembrane signaling receptor activity"/>
    <property type="evidence" value="ECO:0007669"/>
    <property type="project" value="InterPro"/>
</dbReference>
<proteinExistence type="inferred from homology"/>
<name>A0A5B8I0I9_9GAMM</name>
<dbReference type="Pfam" id="PF12729">
    <property type="entry name" value="4HB_MCP_1"/>
    <property type="match status" value="1"/>
</dbReference>
<dbReference type="RefSeq" id="WP_042867709.1">
    <property type="nucleotide sequence ID" value="NZ_CM001975.1"/>
</dbReference>
<feature type="region of interest" description="Disordered" evidence="7">
    <location>
        <begin position="525"/>
        <end position="561"/>
    </location>
</feature>
<evidence type="ECO:0000256" key="6">
    <source>
        <dbReference type="PROSITE-ProRule" id="PRU00284"/>
    </source>
</evidence>
<dbReference type="PANTHER" id="PTHR43531:SF14">
    <property type="entry name" value="METHYL-ACCEPTING CHEMOTAXIS PROTEIN I-RELATED"/>
    <property type="match status" value="1"/>
</dbReference>
<dbReference type="EMBL" id="CP042220">
    <property type="protein sequence ID" value="QDX28514.1"/>
    <property type="molecule type" value="Genomic_DNA"/>
</dbReference>
<dbReference type="PRINTS" id="PR00260">
    <property type="entry name" value="CHEMTRNSDUCR"/>
</dbReference>
<dbReference type="InterPro" id="IPR051310">
    <property type="entry name" value="MCP_chemotaxis"/>
</dbReference>
<dbReference type="PROSITE" id="PS50111">
    <property type="entry name" value="CHEMOTAXIS_TRANSDUC_2"/>
    <property type="match status" value="1"/>
</dbReference>
<accession>A0A5B8I0I9</accession>
<evidence type="ECO:0000256" key="7">
    <source>
        <dbReference type="SAM" id="MobiDB-lite"/>
    </source>
</evidence>
<organism evidence="9 10">
    <name type="scientific">Dickeya poaceiphila</name>
    <dbReference type="NCBI Taxonomy" id="568768"/>
    <lineage>
        <taxon>Bacteria</taxon>
        <taxon>Pseudomonadati</taxon>
        <taxon>Pseudomonadota</taxon>
        <taxon>Gammaproteobacteria</taxon>
        <taxon>Enterobacterales</taxon>
        <taxon>Pectobacteriaceae</taxon>
        <taxon>Dickeya</taxon>
    </lineage>
</organism>
<evidence type="ECO:0000256" key="1">
    <source>
        <dbReference type="ARBA" id="ARBA00004370"/>
    </source>
</evidence>
<dbReference type="Pfam" id="PF00015">
    <property type="entry name" value="MCPsignal"/>
    <property type="match status" value="1"/>
</dbReference>
<comment type="subcellular location">
    <subcellularLocation>
        <location evidence="1">Membrane</location>
    </subcellularLocation>
</comment>
<dbReference type="GO" id="GO:0005886">
    <property type="term" value="C:plasma membrane"/>
    <property type="evidence" value="ECO:0007669"/>
    <property type="project" value="TreeGrafter"/>
</dbReference>
<evidence type="ECO:0000256" key="4">
    <source>
        <dbReference type="ARBA" id="ARBA00023224"/>
    </source>
</evidence>
<evidence type="ECO:0000313" key="10">
    <source>
        <dbReference type="Proteomes" id="UP000320591"/>
    </source>
</evidence>
<dbReference type="InterPro" id="IPR004089">
    <property type="entry name" value="MCPsignal_dom"/>
</dbReference>
<dbReference type="OrthoDB" id="9763018at2"/>
<feature type="domain" description="Methyl-accepting transducer" evidence="8">
    <location>
        <begin position="276"/>
        <end position="505"/>
    </location>
</feature>
<dbReference type="InterPro" id="IPR047347">
    <property type="entry name" value="YvaQ-like_sensor"/>
</dbReference>
<evidence type="ECO:0000259" key="8">
    <source>
        <dbReference type="PROSITE" id="PS50111"/>
    </source>
</evidence>
<evidence type="ECO:0000256" key="2">
    <source>
        <dbReference type="ARBA" id="ARBA00022481"/>
    </source>
</evidence>
<dbReference type="CDD" id="cd19411">
    <property type="entry name" value="MCP2201-like_sensor"/>
    <property type="match status" value="1"/>
</dbReference>
<dbReference type="SMART" id="SM00283">
    <property type="entry name" value="MA"/>
    <property type="match status" value="1"/>
</dbReference>
<evidence type="ECO:0000256" key="5">
    <source>
        <dbReference type="ARBA" id="ARBA00029447"/>
    </source>
</evidence>
<dbReference type="InterPro" id="IPR004090">
    <property type="entry name" value="Chemotax_Me-accpt_rcpt"/>
</dbReference>
<evidence type="ECO:0000313" key="9">
    <source>
        <dbReference type="EMBL" id="QDX28514.1"/>
    </source>
</evidence>
<sequence>MNALKRMKLGTMLSAGFALVIVIGLLVAVFGRTQLVILGDHIDHLSNTTLTNMMLIQEAKTGFDTNSRLVRNIALSNDPERIAREKQLIDKQIARNTEVLKQLSERLDTPETRDQLNQLTQVRPAYLQAFNKAVALGMSDQSEQRNQARNLILNDMQTAQDGVFKALDNMLDFQKKITMNVVADSMHSARSDGTLMLALALAATVLGALTALLITRTVKGQLGGEPAHAATVAQRISDGDLAFNVDLRNGDSHSVLAAMNEMREKLAQIVTQVRQSSESIATGASEIAAGSTDLSQRTEEQAASLQQTAASMEQMSQTIRQNGDTVRNASTLAQSASSTAAKGGEAVGNIVRTMEDISASSHKIGDIISVIDGIAFQTNILALNAAVEAARAGEQGRGFAVVAGEVRNLAQRSASAAKEIKELITASVEKVEVGSVLVREAGSTIDELVKQARHVADLIGEIGVTTHEQESGISQINDAVNQLDQVTQQNASLVEESASAADSLSDQAAKLVELMSIFNIQNTFGRQPPSLHKPGTEQKKPTPSRLVLANSAGSSDNWEQF</sequence>